<evidence type="ECO:0000256" key="3">
    <source>
        <dbReference type="ARBA" id="ARBA00022679"/>
    </source>
</evidence>
<dbReference type="HAMAP" id="MF_00607">
    <property type="entry name" value="16SrRNA_methyltr_A"/>
    <property type="match status" value="1"/>
</dbReference>
<keyword evidence="3 7" id="KW-0808">Transferase</keyword>
<sequence>MSKNPVAKNQMVFNKSFGQHILVNPQMLHSIVEKSAIRPTDIVLEIGPGTGNLTALLLEKAKKVIAVEIDPRMVAELNKRFKYSQHAHKFELIQGDAISTEFPFFDVCVANTPYQISSPLVFKLLSHRPLFRHAVLMFQKEFAMRCVAKPSSDLYCRLSVNVQLLSKCDHLIKVGKNNFKPPPKVESSVIRIEPKNPAPVLNYIEWDGLLRVCFMRKNKQLSAIFKNKSVLQVLEKNFETYQKIKAIEQGAVEEEQKQNQDTKGKKGNNNNNNVADLMQMGMDEELDEEIDDEKSNKKQNKKKHNDDEGLDEEEDAAQVDDKKKLFKEKIHKILEDSGYLEKRPAKLDIDDYLKLLFVFNQNEIHFK</sequence>
<dbReference type="PANTHER" id="PTHR11727">
    <property type="entry name" value="DIMETHYLADENOSINE TRANSFERASE"/>
    <property type="match status" value="1"/>
</dbReference>
<dbReference type="RefSeq" id="XP_001027135.2">
    <property type="nucleotide sequence ID" value="XM_001027135.3"/>
</dbReference>
<comment type="similarity">
    <text evidence="6 7 8">Belongs to the class I-like SAM-binding methyltransferase superfamily. rRNA adenine N(6)-methyltransferase family.</text>
</comment>
<keyword evidence="12" id="KW-1185">Reference proteome</keyword>
<keyword evidence="1 8" id="KW-0698">rRNA processing</keyword>
<evidence type="ECO:0000256" key="5">
    <source>
        <dbReference type="ARBA" id="ARBA00022884"/>
    </source>
</evidence>
<dbReference type="KEGG" id="tet:TTHERM_00726120"/>
<feature type="binding site" evidence="7">
    <location>
        <position position="68"/>
    </location>
    <ligand>
        <name>S-adenosyl-L-methionine</name>
        <dbReference type="ChEBI" id="CHEBI:59789"/>
    </ligand>
</feature>
<evidence type="ECO:0000256" key="7">
    <source>
        <dbReference type="PROSITE-ProRule" id="PRU01026"/>
    </source>
</evidence>
<organism evidence="11 12">
    <name type="scientific">Tetrahymena thermophila (strain SB210)</name>
    <dbReference type="NCBI Taxonomy" id="312017"/>
    <lineage>
        <taxon>Eukaryota</taxon>
        <taxon>Sar</taxon>
        <taxon>Alveolata</taxon>
        <taxon>Ciliophora</taxon>
        <taxon>Intramacronucleata</taxon>
        <taxon>Oligohymenophorea</taxon>
        <taxon>Hymenostomatida</taxon>
        <taxon>Tetrahymenina</taxon>
        <taxon>Tetrahymenidae</taxon>
        <taxon>Tetrahymena</taxon>
    </lineage>
</organism>
<evidence type="ECO:0000313" key="12">
    <source>
        <dbReference type="Proteomes" id="UP000009168"/>
    </source>
</evidence>
<feature type="compositionally biased region" description="Acidic residues" evidence="9">
    <location>
        <begin position="308"/>
        <end position="318"/>
    </location>
</feature>
<dbReference type="Pfam" id="PF00398">
    <property type="entry name" value="RrnaAD"/>
    <property type="match status" value="1"/>
</dbReference>
<dbReference type="Proteomes" id="UP000009168">
    <property type="component" value="Unassembled WGS sequence"/>
</dbReference>
<evidence type="ECO:0000259" key="10">
    <source>
        <dbReference type="SMART" id="SM00650"/>
    </source>
</evidence>
<reference evidence="12" key="1">
    <citation type="journal article" date="2006" name="PLoS Biol.">
        <title>Macronuclear genome sequence of the ciliate Tetrahymena thermophila, a model eukaryote.</title>
        <authorList>
            <person name="Eisen J.A."/>
            <person name="Coyne R.S."/>
            <person name="Wu M."/>
            <person name="Wu D."/>
            <person name="Thiagarajan M."/>
            <person name="Wortman J.R."/>
            <person name="Badger J.H."/>
            <person name="Ren Q."/>
            <person name="Amedeo P."/>
            <person name="Jones K.M."/>
            <person name="Tallon L.J."/>
            <person name="Delcher A.L."/>
            <person name="Salzberg S.L."/>
            <person name="Silva J.C."/>
            <person name="Haas B.J."/>
            <person name="Majoros W.H."/>
            <person name="Farzad M."/>
            <person name="Carlton J.M."/>
            <person name="Smith R.K. Jr."/>
            <person name="Garg J."/>
            <person name="Pearlman R.E."/>
            <person name="Karrer K.M."/>
            <person name="Sun L."/>
            <person name="Manning G."/>
            <person name="Elde N.C."/>
            <person name="Turkewitz A.P."/>
            <person name="Asai D.J."/>
            <person name="Wilkes D.E."/>
            <person name="Wang Y."/>
            <person name="Cai H."/>
            <person name="Collins K."/>
            <person name="Stewart B.A."/>
            <person name="Lee S.R."/>
            <person name="Wilamowska K."/>
            <person name="Weinberg Z."/>
            <person name="Ruzzo W.L."/>
            <person name="Wloga D."/>
            <person name="Gaertig J."/>
            <person name="Frankel J."/>
            <person name="Tsao C.-C."/>
            <person name="Gorovsky M.A."/>
            <person name="Keeling P.J."/>
            <person name="Waller R.F."/>
            <person name="Patron N.J."/>
            <person name="Cherry J.M."/>
            <person name="Stover N.A."/>
            <person name="Krieger C.J."/>
            <person name="del Toro C."/>
            <person name="Ryder H.F."/>
            <person name="Williamson S.C."/>
            <person name="Barbeau R.A."/>
            <person name="Hamilton E.P."/>
            <person name="Orias E."/>
        </authorList>
    </citation>
    <scope>NUCLEOTIDE SEQUENCE [LARGE SCALE GENOMIC DNA]</scope>
    <source>
        <strain evidence="12">SB210</strain>
    </source>
</reference>
<dbReference type="PROSITE" id="PS51689">
    <property type="entry name" value="SAM_RNA_A_N6_MT"/>
    <property type="match status" value="1"/>
</dbReference>
<feature type="compositionally biased region" description="Acidic residues" evidence="9">
    <location>
        <begin position="282"/>
        <end position="292"/>
    </location>
</feature>
<dbReference type="InterPro" id="IPR020598">
    <property type="entry name" value="rRNA_Ade_methylase_Trfase_N"/>
</dbReference>
<keyword evidence="4 7" id="KW-0949">S-adenosyl-L-methionine</keyword>
<feature type="binding site" evidence="7">
    <location>
        <position position="47"/>
    </location>
    <ligand>
        <name>S-adenosyl-L-methionine</name>
        <dbReference type="ChEBI" id="CHEBI:59789"/>
    </ligand>
</feature>
<dbReference type="GO" id="GO:0003723">
    <property type="term" value="F:RNA binding"/>
    <property type="evidence" value="ECO:0007669"/>
    <property type="project" value="UniProtKB-UniRule"/>
</dbReference>
<dbReference type="FunFam" id="3.40.50.150:FF:000007">
    <property type="entry name" value="rRNA adenine N(6)-methyltransferase"/>
    <property type="match status" value="1"/>
</dbReference>
<dbReference type="InParanoid" id="Q24GH8"/>
<dbReference type="eggNOG" id="KOG0820">
    <property type="taxonomic scope" value="Eukaryota"/>
</dbReference>
<dbReference type="GeneID" id="7845511"/>
<dbReference type="OrthoDB" id="74991at2759"/>
<dbReference type="EMBL" id="GG662257">
    <property type="protein sequence ID" value="EAS06893.2"/>
    <property type="molecule type" value="Genomic_DNA"/>
</dbReference>
<name>Q24GH8_TETTS</name>
<dbReference type="FunCoup" id="Q24GH8">
    <property type="interactions" value="291"/>
</dbReference>
<accession>Q24GH8</accession>
<feature type="domain" description="Ribosomal RNA adenine methylase transferase N-terminal" evidence="10">
    <location>
        <begin position="27"/>
        <end position="196"/>
    </location>
</feature>
<feature type="region of interest" description="Disordered" evidence="9">
    <location>
        <begin position="252"/>
        <end position="318"/>
    </location>
</feature>
<protein>
    <recommendedName>
        <fullName evidence="8">rRNA adenine N(6)-methyltransferase</fullName>
        <ecNumber evidence="8">2.1.1.-</ecNumber>
    </recommendedName>
</protein>
<evidence type="ECO:0000256" key="4">
    <source>
        <dbReference type="ARBA" id="ARBA00022691"/>
    </source>
</evidence>
<dbReference type="InterPro" id="IPR020596">
    <property type="entry name" value="rRNA_Ade_Mease_Trfase_CS"/>
</dbReference>
<dbReference type="Gene3D" id="3.40.50.150">
    <property type="entry name" value="Vaccinia Virus protein VP39"/>
    <property type="match status" value="1"/>
</dbReference>
<keyword evidence="5 7" id="KW-0694">RNA-binding</keyword>
<dbReference type="AlphaFoldDB" id="Q24GH8"/>
<feature type="binding site" evidence="7">
    <location>
        <position position="96"/>
    </location>
    <ligand>
        <name>S-adenosyl-L-methionine</name>
        <dbReference type="ChEBI" id="CHEBI:59789"/>
    </ligand>
</feature>
<evidence type="ECO:0000256" key="1">
    <source>
        <dbReference type="ARBA" id="ARBA00022552"/>
    </source>
</evidence>
<evidence type="ECO:0000256" key="9">
    <source>
        <dbReference type="SAM" id="MobiDB-lite"/>
    </source>
</evidence>
<dbReference type="HOGENOM" id="CLU_041220_2_0_1"/>
<dbReference type="EC" id="2.1.1.-" evidence="8"/>
<keyword evidence="2 7" id="KW-0489">Methyltransferase</keyword>
<dbReference type="InterPro" id="IPR029063">
    <property type="entry name" value="SAM-dependent_MTases_sf"/>
</dbReference>
<proteinExistence type="inferred from homology"/>
<feature type="binding site" evidence="7">
    <location>
        <position position="22"/>
    </location>
    <ligand>
        <name>S-adenosyl-L-methionine</name>
        <dbReference type="ChEBI" id="CHEBI:59789"/>
    </ligand>
</feature>
<dbReference type="NCBIfam" id="TIGR00755">
    <property type="entry name" value="ksgA"/>
    <property type="match status" value="1"/>
</dbReference>
<feature type="compositionally biased region" description="Basic and acidic residues" evidence="9">
    <location>
        <begin position="254"/>
        <end position="264"/>
    </location>
</feature>
<feature type="binding site" evidence="7">
    <location>
        <position position="20"/>
    </location>
    <ligand>
        <name>S-adenosyl-L-methionine</name>
        <dbReference type="ChEBI" id="CHEBI:59789"/>
    </ligand>
</feature>
<dbReference type="PANTHER" id="PTHR11727:SF7">
    <property type="entry name" value="DIMETHYLADENOSINE TRANSFERASE-RELATED"/>
    <property type="match status" value="1"/>
</dbReference>
<evidence type="ECO:0000256" key="6">
    <source>
        <dbReference type="ARBA" id="ARBA00061109"/>
    </source>
</evidence>
<dbReference type="Gene3D" id="1.10.8.480">
    <property type="match status" value="1"/>
</dbReference>
<gene>
    <name evidence="11" type="ORF">TTHERM_00726120</name>
</gene>
<dbReference type="InterPro" id="IPR011530">
    <property type="entry name" value="rRNA_adenine_dimethylase"/>
</dbReference>
<dbReference type="PROSITE" id="PS01131">
    <property type="entry name" value="RRNA_A_DIMETH"/>
    <property type="match status" value="1"/>
</dbReference>
<dbReference type="InterPro" id="IPR001737">
    <property type="entry name" value="KsgA/Erm"/>
</dbReference>
<evidence type="ECO:0000256" key="8">
    <source>
        <dbReference type="RuleBase" id="RU362106"/>
    </source>
</evidence>
<dbReference type="SMART" id="SM00650">
    <property type="entry name" value="rADc"/>
    <property type="match status" value="1"/>
</dbReference>
<dbReference type="STRING" id="312017.Q24GH8"/>
<dbReference type="CDD" id="cd02440">
    <property type="entry name" value="AdoMet_MTases"/>
    <property type="match status" value="1"/>
</dbReference>
<evidence type="ECO:0000256" key="2">
    <source>
        <dbReference type="ARBA" id="ARBA00022603"/>
    </source>
</evidence>
<evidence type="ECO:0000313" key="11">
    <source>
        <dbReference type="EMBL" id="EAS06893.2"/>
    </source>
</evidence>
<feature type="binding site" evidence="7">
    <location>
        <position position="111"/>
    </location>
    <ligand>
        <name>S-adenosyl-L-methionine</name>
        <dbReference type="ChEBI" id="CHEBI:59789"/>
    </ligand>
</feature>
<dbReference type="SUPFAM" id="SSF53335">
    <property type="entry name" value="S-adenosyl-L-methionine-dependent methyltransferases"/>
    <property type="match status" value="1"/>
</dbReference>
<dbReference type="GO" id="GO:0000179">
    <property type="term" value="F:rRNA (adenine-N6,N6-)-dimethyltransferase activity"/>
    <property type="evidence" value="ECO:0007669"/>
    <property type="project" value="UniProtKB-UniRule"/>
</dbReference>